<feature type="domain" description="Fe-containing alcohol dehydrogenase-like C-terminal" evidence="1">
    <location>
        <begin position="29"/>
        <end position="199"/>
    </location>
</feature>
<dbReference type="GO" id="GO:0004022">
    <property type="term" value="F:alcohol dehydrogenase (NAD+) activity"/>
    <property type="evidence" value="ECO:0007669"/>
    <property type="project" value="TreeGrafter"/>
</dbReference>
<dbReference type="PANTHER" id="PTHR11496">
    <property type="entry name" value="ALCOHOL DEHYDROGENASE"/>
    <property type="match status" value="1"/>
</dbReference>
<dbReference type="SUPFAM" id="SSF56796">
    <property type="entry name" value="Dehydroquinate synthase-like"/>
    <property type="match status" value="1"/>
</dbReference>
<keyword evidence="3" id="KW-1185">Reference proteome</keyword>
<accession>A0A4Z1I935</accession>
<dbReference type="Pfam" id="PF25137">
    <property type="entry name" value="ADH_Fe_C"/>
    <property type="match status" value="1"/>
</dbReference>
<evidence type="ECO:0000313" key="2">
    <source>
        <dbReference type="EMBL" id="TGO58088.1"/>
    </source>
</evidence>
<dbReference type="GO" id="GO:0005739">
    <property type="term" value="C:mitochondrion"/>
    <property type="evidence" value="ECO:0007669"/>
    <property type="project" value="TreeGrafter"/>
</dbReference>
<name>A0A4Z1I935_9HELO</name>
<dbReference type="STRING" id="278938.A0A4Z1I935"/>
<dbReference type="AlphaFoldDB" id="A0A4Z1I935"/>
<evidence type="ECO:0000313" key="3">
    <source>
        <dbReference type="Proteomes" id="UP000297229"/>
    </source>
</evidence>
<dbReference type="EMBL" id="PQXM01001308">
    <property type="protein sequence ID" value="TGO58088.1"/>
    <property type="molecule type" value="Genomic_DNA"/>
</dbReference>
<dbReference type="PANTHER" id="PTHR11496:SF105">
    <property type="entry name" value="REDUCTASE, PUTATIVE (AFU_ORTHOLOGUE AFUA_6G07090)-RELATED"/>
    <property type="match status" value="1"/>
</dbReference>
<evidence type="ECO:0000259" key="1">
    <source>
        <dbReference type="Pfam" id="PF25137"/>
    </source>
</evidence>
<gene>
    <name evidence="2" type="ORF">BELL_1310g00020</name>
</gene>
<comment type="caution">
    <text evidence="2">The sequence shown here is derived from an EMBL/GenBank/DDBJ whole genome shotgun (WGS) entry which is preliminary data.</text>
</comment>
<reference evidence="2 3" key="1">
    <citation type="submission" date="2017-12" db="EMBL/GenBank/DDBJ databases">
        <title>Comparative genomics of Botrytis spp.</title>
        <authorList>
            <person name="Valero-Jimenez C.A."/>
            <person name="Tapia P."/>
            <person name="Veloso J."/>
            <person name="Silva-Moreno E."/>
            <person name="Staats M."/>
            <person name="Valdes J.H."/>
            <person name="Van Kan J.A.L."/>
        </authorList>
    </citation>
    <scope>NUCLEOTIDE SEQUENCE [LARGE SCALE GENOMIC DNA]</scope>
    <source>
        <strain evidence="2 3">Be9601</strain>
    </source>
</reference>
<dbReference type="Proteomes" id="UP000297229">
    <property type="component" value="Unassembled WGS sequence"/>
</dbReference>
<organism evidence="2 3">
    <name type="scientific">Botrytis elliptica</name>
    <dbReference type="NCBI Taxonomy" id="278938"/>
    <lineage>
        <taxon>Eukaryota</taxon>
        <taxon>Fungi</taxon>
        <taxon>Dikarya</taxon>
        <taxon>Ascomycota</taxon>
        <taxon>Pezizomycotina</taxon>
        <taxon>Leotiomycetes</taxon>
        <taxon>Helotiales</taxon>
        <taxon>Sclerotiniaceae</taxon>
        <taxon>Botrytis</taxon>
    </lineage>
</organism>
<protein>
    <recommendedName>
        <fullName evidence="1">Fe-containing alcohol dehydrogenase-like C-terminal domain-containing protein</fullName>
    </recommendedName>
</protein>
<dbReference type="InterPro" id="IPR056798">
    <property type="entry name" value="ADH_Fe_C"/>
</dbReference>
<dbReference type="InterPro" id="IPR039697">
    <property type="entry name" value="Alcohol_dehydrogenase_Fe"/>
</dbReference>
<sequence length="208" mass="23081">MCGHGMAVTSTVDNCVSRIGLEWILPIKALYAENANPTTSLLALEGVKCLAGSNPIIVNTLLDPYARTAVQYRAFLSDFCFGSVGIALHHKLWDTLDRSFNLPHSETHTTILSRISTYNAPSIPKIMKRRPEVLSESNRDAIHGLNVLLRKLDVKRGLADFGFKGDDIDKAADFAVKSSYYNPWKIERGAIRELIGRAYVGKDVRADF</sequence>
<proteinExistence type="predicted"/>
<dbReference type="Gene3D" id="1.20.1090.10">
    <property type="entry name" value="Dehydroquinate synthase-like - alpha domain"/>
    <property type="match status" value="1"/>
</dbReference>